<evidence type="ECO:0000313" key="2">
    <source>
        <dbReference type="EMBL" id="OWZ13252.1"/>
    </source>
</evidence>
<dbReference type="GO" id="GO:0003677">
    <property type="term" value="F:DNA binding"/>
    <property type="evidence" value="ECO:0007669"/>
    <property type="project" value="InterPro"/>
</dbReference>
<comment type="caution">
    <text evidence="2">The sequence shown here is derived from an EMBL/GenBank/DDBJ whole genome shotgun (WGS) entry which is preliminary data.</text>
</comment>
<dbReference type="Gene3D" id="1.10.443.10">
    <property type="entry name" value="Intergrase catalytic core"/>
    <property type="match status" value="1"/>
</dbReference>
<keyword evidence="3" id="KW-1185">Reference proteome</keyword>
<evidence type="ECO:0008006" key="4">
    <source>
        <dbReference type="Google" id="ProtNLM"/>
    </source>
</evidence>
<dbReference type="EMBL" id="NBNE01001629">
    <property type="protein sequence ID" value="OWZ13252.1"/>
    <property type="molecule type" value="Genomic_DNA"/>
</dbReference>
<dbReference type="AlphaFoldDB" id="A0A225W6P8"/>
<dbReference type="Proteomes" id="UP000198211">
    <property type="component" value="Unassembled WGS sequence"/>
</dbReference>
<protein>
    <recommendedName>
        <fullName evidence="4">Tyr recombinase domain-containing protein</fullName>
    </recommendedName>
</protein>
<evidence type="ECO:0000313" key="3">
    <source>
        <dbReference type="Proteomes" id="UP000198211"/>
    </source>
</evidence>
<dbReference type="GO" id="GO:0015074">
    <property type="term" value="P:DNA integration"/>
    <property type="evidence" value="ECO:0007669"/>
    <property type="project" value="InterPro"/>
</dbReference>
<proteinExistence type="predicted"/>
<dbReference type="OrthoDB" id="167975at2759"/>
<organism evidence="2 3">
    <name type="scientific">Phytophthora megakarya</name>
    <dbReference type="NCBI Taxonomy" id="4795"/>
    <lineage>
        <taxon>Eukaryota</taxon>
        <taxon>Sar</taxon>
        <taxon>Stramenopiles</taxon>
        <taxon>Oomycota</taxon>
        <taxon>Peronosporomycetes</taxon>
        <taxon>Peronosporales</taxon>
        <taxon>Peronosporaceae</taxon>
        <taxon>Phytophthora</taxon>
    </lineage>
</organism>
<reference evidence="3" key="1">
    <citation type="submission" date="2017-03" db="EMBL/GenBank/DDBJ databases">
        <title>Phytopthora megakarya and P. palmivora, two closely related causual agents of cacao black pod achieved similar genome size and gene model numbers by different mechanisms.</title>
        <authorList>
            <person name="Ali S."/>
            <person name="Shao J."/>
            <person name="Larry D.J."/>
            <person name="Kronmiller B."/>
            <person name="Shen D."/>
            <person name="Strem M.D."/>
            <person name="Melnick R.L."/>
            <person name="Guiltinan M.J."/>
            <person name="Tyler B.M."/>
            <person name="Meinhardt L.W."/>
            <person name="Bailey B.A."/>
        </authorList>
    </citation>
    <scope>NUCLEOTIDE SEQUENCE [LARGE SCALE GENOMIC DNA]</scope>
    <source>
        <strain evidence="3">zdho120</strain>
    </source>
</reference>
<dbReference type="InterPro" id="IPR011010">
    <property type="entry name" value="DNA_brk_join_enz"/>
</dbReference>
<gene>
    <name evidence="2" type="ORF">PHMEG_00013459</name>
</gene>
<name>A0A225W6P8_9STRA</name>
<keyword evidence="1" id="KW-0233">DNA recombination</keyword>
<sequence>MPSAEQTFRKSSAVQESCIGKVRSGQDSEAAKLIASAKDAGPLGFAVVLPRPSAMVPRRTSSINRSARQFTLCKVGPRQILQVNDVVTAFKHAAAANGENPDRFGSHSLRSGSATALFNAGVASLTEKKFGRWRFDAVEVYTVLKTDLSSTLAKQMLTSTHN</sequence>
<accession>A0A225W6P8</accession>
<dbReference type="SUPFAM" id="SSF56349">
    <property type="entry name" value="DNA breaking-rejoining enzymes"/>
    <property type="match status" value="1"/>
</dbReference>
<dbReference type="GO" id="GO:0006310">
    <property type="term" value="P:DNA recombination"/>
    <property type="evidence" value="ECO:0007669"/>
    <property type="project" value="UniProtKB-KW"/>
</dbReference>
<dbReference type="InterPro" id="IPR013762">
    <property type="entry name" value="Integrase-like_cat_sf"/>
</dbReference>
<evidence type="ECO:0000256" key="1">
    <source>
        <dbReference type="ARBA" id="ARBA00023172"/>
    </source>
</evidence>